<dbReference type="OrthoDB" id="764584at2759"/>
<dbReference type="InParanoid" id="A0A2I4EB59"/>
<evidence type="ECO:0000313" key="2">
    <source>
        <dbReference type="RefSeq" id="XP_018816626.1"/>
    </source>
</evidence>
<gene>
    <name evidence="2" type="primary">LOC108988002</name>
</gene>
<dbReference type="KEGG" id="jre:108988002"/>
<evidence type="ECO:0000313" key="1">
    <source>
        <dbReference type="Proteomes" id="UP000235220"/>
    </source>
</evidence>
<dbReference type="GeneID" id="108988002"/>
<dbReference type="PANTHER" id="PTHR33702">
    <property type="entry name" value="BNAA09G40010D PROTEIN"/>
    <property type="match status" value="1"/>
</dbReference>
<dbReference type="RefSeq" id="XP_018816626.1">
    <property type="nucleotide sequence ID" value="XM_018961081.1"/>
</dbReference>
<dbReference type="Proteomes" id="UP000235220">
    <property type="component" value="Chromosome 1"/>
</dbReference>
<sequence length="138" mass="16057">MELIPKPIQGSLKRCWRRQRYQRLHDSKTSRKNLKITRLGDSGAPRRGWRIRAIPKLRWKIGSPFKLWSRLKNTYINMMVNLAGNVGYLSTANVFGAKRIPKGRRQGPSVYTVEEVENRLIFEIYKVLQASREVSTAT</sequence>
<proteinExistence type="predicted"/>
<dbReference type="AlphaFoldDB" id="A0A2I4EB59"/>
<name>A0A2I4EB59_JUGRE</name>
<dbReference type="STRING" id="51240.A0A2I4EB59"/>
<dbReference type="PANTHER" id="PTHR33702:SF16">
    <property type="match status" value="1"/>
</dbReference>
<protein>
    <submittedName>
        <fullName evidence="2">Uncharacterized protein LOC108988002</fullName>
    </submittedName>
</protein>
<keyword evidence="1" id="KW-1185">Reference proteome</keyword>
<reference evidence="2" key="1">
    <citation type="submission" date="2025-08" db="UniProtKB">
        <authorList>
            <consortium name="RefSeq"/>
        </authorList>
    </citation>
    <scope>IDENTIFICATION</scope>
    <source>
        <tissue evidence="2">Leaves</tissue>
    </source>
</reference>
<accession>A0A2I4EB59</accession>
<organism evidence="1 2">
    <name type="scientific">Juglans regia</name>
    <name type="common">English walnut</name>
    <dbReference type="NCBI Taxonomy" id="51240"/>
    <lineage>
        <taxon>Eukaryota</taxon>
        <taxon>Viridiplantae</taxon>
        <taxon>Streptophyta</taxon>
        <taxon>Embryophyta</taxon>
        <taxon>Tracheophyta</taxon>
        <taxon>Spermatophyta</taxon>
        <taxon>Magnoliopsida</taxon>
        <taxon>eudicotyledons</taxon>
        <taxon>Gunneridae</taxon>
        <taxon>Pentapetalae</taxon>
        <taxon>rosids</taxon>
        <taxon>fabids</taxon>
        <taxon>Fagales</taxon>
        <taxon>Juglandaceae</taxon>
        <taxon>Juglans</taxon>
    </lineage>
</organism>